<dbReference type="AlphaFoldDB" id="Q2H5A4"/>
<dbReference type="GeneID" id="4391342"/>
<accession>Q2H5A4</accession>
<feature type="signal peptide" evidence="2">
    <location>
        <begin position="1"/>
        <end position="18"/>
    </location>
</feature>
<dbReference type="Proteomes" id="UP000001056">
    <property type="component" value="Unassembled WGS sequence"/>
</dbReference>
<name>Q2H5A4_CHAGB</name>
<proteinExistence type="predicted"/>
<dbReference type="OrthoDB" id="10487199at2759"/>
<feature type="region of interest" description="Disordered" evidence="1">
    <location>
        <begin position="187"/>
        <end position="210"/>
    </location>
</feature>
<keyword evidence="2" id="KW-0732">Signal</keyword>
<organism evidence="3 4">
    <name type="scientific">Chaetomium globosum (strain ATCC 6205 / CBS 148.51 / DSM 1962 / NBRC 6347 / NRRL 1970)</name>
    <name type="common">Soil fungus</name>
    <dbReference type="NCBI Taxonomy" id="306901"/>
    <lineage>
        <taxon>Eukaryota</taxon>
        <taxon>Fungi</taxon>
        <taxon>Dikarya</taxon>
        <taxon>Ascomycota</taxon>
        <taxon>Pezizomycotina</taxon>
        <taxon>Sordariomycetes</taxon>
        <taxon>Sordariomycetidae</taxon>
        <taxon>Sordariales</taxon>
        <taxon>Chaetomiaceae</taxon>
        <taxon>Chaetomium</taxon>
    </lineage>
</organism>
<keyword evidence="4" id="KW-1185">Reference proteome</keyword>
<evidence type="ECO:0000313" key="4">
    <source>
        <dbReference type="Proteomes" id="UP000001056"/>
    </source>
</evidence>
<protein>
    <submittedName>
        <fullName evidence="3">Uncharacterized protein</fullName>
    </submittedName>
</protein>
<dbReference type="HOGENOM" id="CLU_959771_0_0_1"/>
<dbReference type="EMBL" id="CH408031">
    <property type="protein sequence ID" value="EAQ89542.1"/>
    <property type="molecule type" value="Genomic_DNA"/>
</dbReference>
<gene>
    <name evidence="3" type="ORF">CHGG_06161</name>
</gene>
<evidence type="ECO:0000256" key="1">
    <source>
        <dbReference type="SAM" id="MobiDB-lite"/>
    </source>
</evidence>
<dbReference type="RefSeq" id="XP_001222256.1">
    <property type="nucleotide sequence ID" value="XM_001222255.1"/>
</dbReference>
<reference evidence="4" key="1">
    <citation type="journal article" date="2015" name="Genome Announc.">
        <title>Draft genome sequence of the cellulolytic fungus Chaetomium globosum.</title>
        <authorList>
            <person name="Cuomo C.A."/>
            <person name="Untereiner W.A."/>
            <person name="Ma L.-J."/>
            <person name="Grabherr M."/>
            <person name="Birren B.W."/>
        </authorList>
    </citation>
    <scope>NUCLEOTIDE SEQUENCE [LARGE SCALE GENOMIC DNA]</scope>
    <source>
        <strain evidence="4">ATCC 6205 / CBS 148.51 / DSM 1962 / NBRC 6347 / NRRL 1970</strain>
    </source>
</reference>
<evidence type="ECO:0000313" key="3">
    <source>
        <dbReference type="EMBL" id="EAQ89542.1"/>
    </source>
</evidence>
<dbReference type="VEuPathDB" id="FungiDB:CHGG_06161"/>
<dbReference type="InParanoid" id="Q2H5A4"/>
<feature type="chain" id="PRO_5004209286" evidence="2">
    <location>
        <begin position="19"/>
        <end position="290"/>
    </location>
</feature>
<evidence type="ECO:0000256" key="2">
    <source>
        <dbReference type="SAM" id="SignalP"/>
    </source>
</evidence>
<sequence>MKFATSTLILALASLTAAVPAPAAEPDGVSVVSGLEARQNVNWYGIRDVSQIALDRLTGGVADAINNLANEVAPAGGNLQQAMNDAYNRLSQLHSALNTIHSAAVSVLPNYGTLTLLTISDNKGSEAEDLPGQAAQHSDKIPQHDAVAGGIAAIFAAHAAAAAAAKDRQIARLILCRCPRSNYTMEKCGSPPHHQELPPSTTTAAPDPNPVADDTTLEREGKTLAMVRSTQLWRLYNRLNNRGAALESARSFHRLVLKLVEERLITERRLFFLWEDCNDPGFVGGSLMNT</sequence>